<gene>
    <name evidence="9" type="primary">rnc</name>
    <name evidence="12" type="ORF">C7378_2574</name>
</gene>
<comment type="catalytic activity">
    <reaction evidence="1 9">
        <text>Endonucleolytic cleavage to 5'-phosphomonoester.</text>
        <dbReference type="EC" id="3.1.26.3"/>
    </reaction>
</comment>
<dbReference type="Pfam" id="PF00035">
    <property type="entry name" value="dsrm"/>
    <property type="match status" value="1"/>
</dbReference>
<feature type="binding site" evidence="9">
    <location>
        <position position="126"/>
    </location>
    <ligand>
        <name>Mg(2+)</name>
        <dbReference type="ChEBI" id="CHEBI:18420"/>
    </ligand>
</feature>
<dbReference type="GO" id="GO:0004525">
    <property type="term" value="F:ribonuclease III activity"/>
    <property type="evidence" value="ECO:0007669"/>
    <property type="project" value="UniProtKB-UniRule"/>
</dbReference>
<comment type="caution">
    <text evidence="12">The sequence shown here is derived from an EMBL/GenBank/DDBJ whole genome shotgun (WGS) entry which is preliminary data.</text>
</comment>
<dbReference type="InterPro" id="IPR000999">
    <property type="entry name" value="RNase_III_dom"/>
</dbReference>
<evidence type="ECO:0000256" key="3">
    <source>
        <dbReference type="ARBA" id="ARBA00022552"/>
    </source>
</evidence>
<evidence type="ECO:0000259" key="11">
    <source>
        <dbReference type="PROSITE" id="PS50142"/>
    </source>
</evidence>
<feature type="domain" description="RNase III" evidence="11">
    <location>
        <begin position="3"/>
        <end position="140"/>
    </location>
</feature>
<dbReference type="Gene3D" id="3.30.160.20">
    <property type="match status" value="1"/>
</dbReference>
<evidence type="ECO:0000256" key="8">
    <source>
        <dbReference type="ARBA" id="ARBA00022884"/>
    </source>
</evidence>
<dbReference type="GO" id="GO:0046872">
    <property type="term" value="F:metal ion binding"/>
    <property type="evidence" value="ECO:0007669"/>
    <property type="project" value="UniProtKB-KW"/>
</dbReference>
<dbReference type="Gene3D" id="1.10.1520.10">
    <property type="entry name" value="Ribonuclease III domain"/>
    <property type="match status" value="1"/>
</dbReference>
<evidence type="ECO:0000256" key="7">
    <source>
        <dbReference type="ARBA" id="ARBA00022801"/>
    </source>
</evidence>
<dbReference type="OrthoDB" id="9805026at2"/>
<dbReference type="SUPFAM" id="SSF69065">
    <property type="entry name" value="RNase III domain-like"/>
    <property type="match status" value="1"/>
</dbReference>
<dbReference type="FunFam" id="1.10.1520.10:FF:000001">
    <property type="entry name" value="Ribonuclease 3"/>
    <property type="match status" value="1"/>
</dbReference>
<keyword evidence="9" id="KW-0819">tRNA processing</keyword>
<dbReference type="RefSeq" id="WP_131997273.1">
    <property type="nucleotide sequence ID" value="NZ_SMGK01000004.1"/>
</dbReference>
<reference evidence="12 13" key="1">
    <citation type="submission" date="2019-03" db="EMBL/GenBank/DDBJ databases">
        <title>Genomic Encyclopedia of Type Strains, Phase IV (KMG-IV): sequencing the most valuable type-strain genomes for metagenomic binning, comparative biology and taxonomic classification.</title>
        <authorList>
            <person name="Goeker M."/>
        </authorList>
    </citation>
    <scope>NUCLEOTIDE SEQUENCE [LARGE SCALE GENOMIC DNA]</scope>
    <source>
        <strain evidence="12 13">DSM 103428</strain>
    </source>
</reference>
<keyword evidence="3 9" id="KW-0698">rRNA processing</keyword>
<dbReference type="GO" id="GO:0010468">
    <property type="term" value="P:regulation of gene expression"/>
    <property type="evidence" value="ECO:0007669"/>
    <property type="project" value="TreeGrafter"/>
</dbReference>
<keyword evidence="9" id="KW-0963">Cytoplasm</keyword>
<feature type="active site" evidence="9">
    <location>
        <position position="57"/>
    </location>
</feature>
<evidence type="ECO:0000259" key="10">
    <source>
        <dbReference type="PROSITE" id="PS50137"/>
    </source>
</evidence>
<evidence type="ECO:0000313" key="12">
    <source>
        <dbReference type="EMBL" id="TCK71951.1"/>
    </source>
</evidence>
<dbReference type="PROSITE" id="PS50137">
    <property type="entry name" value="DS_RBD"/>
    <property type="match status" value="1"/>
</dbReference>
<dbReference type="EMBL" id="SMGK01000004">
    <property type="protein sequence ID" value="TCK71951.1"/>
    <property type="molecule type" value="Genomic_DNA"/>
</dbReference>
<name>A0A4V2PUV5_9BACT</name>
<proteinExistence type="inferred from homology"/>
<feature type="active site" evidence="9">
    <location>
        <position position="129"/>
    </location>
</feature>
<dbReference type="AlphaFoldDB" id="A0A4V2PUV5"/>
<dbReference type="PANTHER" id="PTHR11207">
    <property type="entry name" value="RIBONUCLEASE III"/>
    <property type="match status" value="1"/>
</dbReference>
<protein>
    <recommendedName>
        <fullName evidence="9">Ribonuclease 3</fullName>
        <ecNumber evidence="9">3.1.26.3</ecNumber>
    </recommendedName>
    <alternativeName>
        <fullName evidence="9">Ribonuclease III</fullName>
        <shortName evidence="9">RNase III</shortName>
    </alternativeName>
</protein>
<dbReference type="GO" id="GO:0006364">
    <property type="term" value="P:rRNA processing"/>
    <property type="evidence" value="ECO:0007669"/>
    <property type="project" value="UniProtKB-UniRule"/>
</dbReference>
<dbReference type="Pfam" id="PF14622">
    <property type="entry name" value="Ribonucleas_3_3"/>
    <property type="match status" value="1"/>
</dbReference>
<evidence type="ECO:0000256" key="4">
    <source>
        <dbReference type="ARBA" id="ARBA00022664"/>
    </source>
</evidence>
<dbReference type="HAMAP" id="MF_00104">
    <property type="entry name" value="RNase_III"/>
    <property type="match status" value="1"/>
</dbReference>
<dbReference type="NCBIfam" id="TIGR02191">
    <property type="entry name" value="RNaseIII"/>
    <property type="match status" value="1"/>
</dbReference>
<dbReference type="Proteomes" id="UP000295210">
    <property type="component" value="Unassembled WGS sequence"/>
</dbReference>
<dbReference type="PROSITE" id="PS00517">
    <property type="entry name" value="RNASE_3_1"/>
    <property type="match status" value="1"/>
</dbReference>
<evidence type="ECO:0000256" key="1">
    <source>
        <dbReference type="ARBA" id="ARBA00000109"/>
    </source>
</evidence>
<feature type="binding site" evidence="9">
    <location>
        <position position="53"/>
    </location>
    <ligand>
        <name>Mg(2+)</name>
        <dbReference type="ChEBI" id="CHEBI:18420"/>
    </ligand>
</feature>
<keyword evidence="9" id="KW-0479">Metal-binding</keyword>
<comment type="similarity">
    <text evidence="2">Belongs to the ribonuclease III family.</text>
</comment>
<comment type="function">
    <text evidence="9">Digests double-stranded RNA. Involved in the processing of primary rRNA transcript to yield the immediate precursors to the large and small rRNAs (23S and 16S). Processes some mRNAs, and tRNAs when they are encoded in the rRNA operon. Processes pre-crRNA and tracrRNA of type II CRISPR loci if present in the organism.</text>
</comment>
<organism evidence="12 13">
    <name type="scientific">Acidipila rosea</name>
    <dbReference type="NCBI Taxonomy" id="768535"/>
    <lineage>
        <taxon>Bacteria</taxon>
        <taxon>Pseudomonadati</taxon>
        <taxon>Acidobacteriota</taxon>
        <taxon>Terriglobia</taxon>
        <taxon>Terriglobales</taxon>
        <taxon>Acidobacteriaceae</taxon>
        <taxon>Acidipila</taxon>
    </lineage>
</organism>
<keyword evidence="13" id="KW-1185">Reference proteome</keyword>
<accession>A0A4V2PUV5</accession>
<evidence type="ECO:0000256" key="9">
    <source>
        <dbReference type="HAMAP-Rule" id="MF_00104"/>
    </source>
</evidence>
<dbReference type="SMART" id="SM00358">
    <property type="entry name" value="DSRM"/>
    <property type="match status" value="1"/>
</dbReference>
<dbReference type="InterPro" id="IPR036389">
    <property type="entry name" value="RNase_III_sf"/>
</dbReference>
<keyword evidence="8 9" id="KW-0694">RNA-binding</keyword>
<evidence type="ECO:0000256" key="5">
    <source>
        <dbReference type="ARBA" id="ARBA00022722"/>
    </source>
</evidence>
<keyword evidence="6 9" id="KW-0255">Endonuclease</keyword>
<feature type="binding site" evidence="9">
    <location>
        <position position="129"/>
    </location>
    <ligand>
        <name>Mg(2+)</name>
        <dbReference type="ChEBI" id="CHEBI:18420"/>
    </ligand>
</feature>
<dbReference type="EC" id="3.1.26.3" evidence="9"/>
<keyword evidence="5 9" id="KW-0540">Nuclease</keyword>
<keyword evidence="7 9" id="KW-0378">Hydrolase</keyword>
<dbReference type="SUPFAM" id="SSF54768">
    <property type="entry name" value="dsRNA-binding domain-like"/>
    <property type="match status" value="1"/>
</dbReference>
<dbReference type="PANTHER" id="PTHR11207:SF0">
    <property type="entry name" value="RIBONUCLEASE 3"/>
    <property type="match status" value="1"/>
</dbReference>
<evidence type="ECO:0000313" key="13">
    <source>
        <dbReference type="Proteomes" id="UP000295210"/>
    </source>
</evidence>
<dbReference type="PROSITE" id="PS50142">
    <property type="entry name" value="RNASE_3_2"/>
    <property type="match status" value="1"/>
</dbReference>
<evidence type="ECO:0000256" key="6">
    <source>
        <dbReference type="ARBA" id="ARBA00022759"/>
    </source>
</evidence>
<dbReference type="GO" id="GO:0019843">
    <property type="term" value="F:rRNA binding"/>
    <property type="evidence" value="ECO:0007669"/>
    <property type="project" value="UniProtKB-KW"/>
</dbReference>
<dbReference type="GO" id="GO:0005737">
    <property type="term" value="C:cytoplasm"/>
    <property type="evidence" value="ECO:0007669"/>
    <property type="project" value="UniProtKB-SubCell"/>
</dbReference>
<evidence type="ECO:0000256" key="2">
    <source>
        <dbReference type="ARBA" id="ARBA00010183"/>
    </source>
</evidence>
<dbReference type="CDD" id="cd00593">
    <property type="entry name" value="RIBOc"/>
    <property type="match status" value="1"/>
</dbReference>
<keyword evidence="9" id="KW-0460">Magnesium</keyword>
<comment type="subcellular location">
    <subcellularLocation>
        <location evidence="9">Cytoplasm</location>
    </subcellularLocation>
</comment>
<dbReference type="SMART" id="SM00535">
    <property type="entry name" value="RIBOc"/>
    <property type="match status" value="1"/>
</dbReference>
<dbReference type="GO" id="GO:0006397">
    <property type="term" value="P:mRNA processing"/>
    <property type="evidence" value="ECO:0007669"/>
    <property type="project" value="UniProtKB-UniRule"/>
</dbReference>
<keyword evidence="4 9" id="KW-0507">mRNA processing</keyword>
<dbReference type="InterPro" id="IPR011907">
    <property type="entry name" value="RNase_III"/>
</dbReference>
<dbReference type="GO" id="GO:0003725">
    <property type="term" value="F:double-stranded RNA binding"/>
    <property type="evidence" value="ECO:0007669"/>
    <property type="project" value="TreeGrafter"/>
</dbReference>
<comment type="subunit">
    <text evidence="9">Homodimer.</text>
</comment>
<feature type="domain" description="DRBM" evidence="10">
    <location>
        <begin position="172"/>
        <end position="245"/>
    </location>
</feature>
<dbReference type="InterPro" id="IPR014720">
    <property type="entry name" value="dsRBD_dom"/>
</dbReference>
<sequence length="253" mass="27860">MDLSKLECTLGHKFGQQRLLIQALTHSSLAHEYANRNSGVEPGPDLSDNEQMEFLGDAVVGLVAAEWLYLKFPDLSEGELTRLRAALVSRQHLGKVAQVLEIGSYLRLGRGEERSGGRKKGALLANCIEAIIAALYLDGGLPPASRFVESYVIAPYIDGLRSQMKHASTIGDYKSALQEYLQAQKIGQPEYIVKAESGPDHRKRFLVAVQTSTEGTATMLARGIGVTKKKAEQEAARRAYDKLRRSHRKEVAL</sequence>
<dbReference type="CDD" id="cd10845">
    <property type="entry name" value="DSRM_RNAse_III_family"/>
    <property type="match status" value="1"/>
</dbReference>
<keyword evidence="9" id="KW-0699">rRNA-binding</keyword>
<dbReference type="GO" id="GO:0008033">
    <property type="term" value="P:tRNA processing"/>
    <property type="evidence" value="ECO:0007669"/>
    <property type="project" value="UniProtKB-KW"/>
</dbReference>
<comment type="cofactor">
    <cofactor evidence="9">
        <name>Mg(2+)</name>
        <dbReference type="ChEBI" id="CHEBI:18420"/>
    </cofactor>
</comment>